<dbReference type="EMBL" id="JAQIZT010000006">
    <property type="protein sequence ID" value="KAJ6994121.1"/>
    <property type="molecule type" value="Genomic_DNA"/>
</dbReference>
<keyword evidence="2" id="KW-1185">Reference proteome</keyword>
<proteinExistence type="predicted"/>
<evidence type="ECO:0000313" key="2">
    <source>
        <dbReference type="Proteomes" id="UP001164929"/>
    </source>
</evidence>
<sequence length="108" mass="12010">MTIKPILFKHVLDEVDLLKLQGLSSNWLAGVFVPLSDTKMQALQIGLLLKNVAVHCKNAESELQEKRCNRVETLEVVEDDGGATSIASIEHSSGKVVGILWIYIYIYI</sequence>
<accession>A0AAD6QPC0</accession>
<protein>
    <submittedName>
        <fullName evidence="1">Uncharacterized protein</fullName>
    </submittedName>
</protein>
<name>A0AAD6QPC0_9ROSI</name>
<dbReference type="Proteomes" id="UP001164929">
    <property type="component" value="Chromosome 6"/>
</dbReference>
<organism evidence="1 2">
    <name type="scientific">Populus alba x Populus x berolinensis</name>
    <dbReference type="NCBI Taxonomy" id="444605"/>
    <lineage>
        <taxon>Eukaryota</taxon>
        <taxon>Viridiplantae</taxon>
        <taxon>Streptophyta</taxon>
        <taxon>Embryophyta</taxon>
        <taxon>Tracheophyta</taxon>
        <taxon>Spermatophyta</taxon>
        <taxon>Magnoliopsida</taxon>
        <taxon>eudicotyledons</taxon>
        <taxon>Gunneridae</taxon>
        <taxon>Pentapetalae</taxon>
        <taxon>rosids</taxon>
        <taxon>fabids</taxon>
        <taxon>Malpighiales</taxon>
        <taxon>Salicaceae</taxon>
        <taxon>Saliceae</taxon>
        <taxon>Populus</taxon>
    </lineage>
</organism>
<reference evidence="1" key="1">
    <citation type="journal article" date="2023" name="Mol. Ecol. Resour.">
        <title>Chromosome-level genome assembly of a triploid poplar Populus alba 'Berolinensis'.</title>
        <authorList>
            <person name="Chen S."/>
            <person name="Yu Y."/>
            <person name="Wang X."/>
            <person name="Wang S."/>
            <person name="Zhang T."/>
            <person name="Zhou Y."/>
            <person name="He R."/>
            <person name="Meng N."/>
            <person name="Wang Y."/>
            <person name="Liu W."/>
            <person name="Liu Z."/>
            <person name="Liu J."/>
            <person name="Guo Q."/>
            <person name="Huang H."/>
            <person name="Sederoff R.R."/>
            <person name="Wang G."/>
            <person name="Qu G."/>
            <person name="Chen S."/>
        </authorList>
    </citation>
    <scope>NUCLEOTIDE SEQUENCE</scope>
    <source>
        <strain evidence="1">SC-2020</strain>
    </source>
</reference>
<evidence type="ECO:0000313" key="1">
    <source>
        <dbReference type="EMBL" id="KAJ6994121.1"/>
    </source>
</evidence>
<dbReference type="AlphaFoldDB" id="A0AAD6QPC0"/>
<comment type="caution">
    <text evidence="1">The sequence shown here is derived from an EMBL/GenBank/DDBJ whole genome shotgun (WGS) entry which is preliminary data.</text>
</comment>
<gene>
    <name evidence="1" type="ORF">NC653_017062</name>
</gene>